<protein>
    <submittedName>
        <fullName evidence="1">Uncharacterized protein</fullName>
    </submittedName>
</protein>
<comment type="caution">
    <text evidence="1">The sequence shown here is derived from an EMBL/GenBank/DDBJ whole genome shotgun (WGS) entry which is preliminary data.</text>
</comment>
<dbReference type="EMBL" id="JAIWYP010000014">
    <property type="protein sequence ID" value="KAH3707130.1"/>
    <property type="molecule type" value="Genomic_DNA"/>
</dbReference>
<dbReference type="Proteomes" id="UP000828390">
    <property type="component" value="Unassembled WGS sequence"/>
</dbReference>
<gene>
    <name evidence="1" type="ORF">DPMN_066527</name>
</gene>
<proteinExistence type="predicted"/>
<accession>A0A9D3YTN7</accession>
<keyword evidence="2" id="KW-1185">Reference proteome</keyword>
<name>A0A9D3YTN7_DREPO</name>
<evidence type="ECO:0000313" key="2">
    <source>
        <dbReference type="Proteomes" id="UP000828390"/>
    </source>
</evidence>
<organism evidence="1 2">
    <name type="scientific">Dreissena polymorpha</name>
    <name type="common">Zebra mussel</name>
    <name type="synonym">Mytilus polymorpha</name>
    <dbReference type="NCBI Taxonomy" id="45954"/>
    <lineage>
        <taxon>Eukaryota</taxon>
        <taxon>Metazoa</taxon>
        <taxon>Spiralia</taxon>
        <taxon>Lophotrochozoa</taxon>
        <taxon>Mollusca</taxon>
        <taxon>Bivalvia</taxon>
        <taxon>Autobranchia</taxon>
        <taxon>Heteroconchia</taxon>
        <taxon>Euheterodonta</taxon>
        <taxon>Imparidentia</taxon>
        <taxon>Neoheterodontei</taxon>
        <taxon>Myida</taxon>
        <taxon>Dreissenoidea</taxon>
        <taxon>Dreissenidae</taxon>
        <taxon>Dreissena</taxon>
    </lineage>
</organism>
<reference evidence="1" key="1">
    <citation type="journal article" date="2019" name="bioRxiv">
        <title>The Genome of the Zebra Mussel, Dreissena polymorpha: A Resource for Invasive Species Research.</title>
        <authorList>
            <person name="McCartney M.A."/>
            <person name="Auch B."/>
            <person name="Kono T."/>
            <person name="Mallez S."/>
            <person name="Zhang Y."/>
            <person name="Obille A."/>
            <person name="Becker A."/>
            <person name="Abrahante J.E."/>
            <person name="Garbe J."/>
            <person name="Badalamenti J.P."/>
            <person name="Herman A."/>
            <person name="Mangelson H."/>
            <person name="Liachko I."/>
            <person name="Sullivan S."/>
            <person name="Sone E.D."/>
            <person name="Koren S."/>
            <person name="Silverstein K.A.T."/>
            <person name="Beckman K.B."/>
            <person name="Gohl D.M."/>
        </authorList>
    </citation>
    <scope>NUCLEOTIDE SEQUENCE</scope>
    <source>
        <strain evidence="1">Duluth1</strain>
        <tissue evidence="1">Whole animal</tissue>
    </source>
</reference>
<sequence>MKSFKLSNTAYRIKGDWRACVARKAAADVEHHYVEPEVASLVEHHTGLFDGGFKGLWFQATASNVKTDAYDVQLKSFGSAQEIDGLGGVHTELNAQNP</sequence>
<dbReference type="AlphaFoldDB" id="A0A9D3YTN7"/>
<reference evidence="1" key="2">
    <citation type="submission" date="2020-11" db="EMBL/GenBank/DDBJ databases">
        <authorList>
            <person name="McCartney M.A."/>
            <person name="Auch B."/>
            <person name="Kono T."/>
            <person name="Mallez S."/>
            <person name="Becker A."/>
            <person name="Gohl D.M."/>
            <person name="Silverstein K.A.T."/>
            <person name="Koren S."/>
            <person name="Bechman K.B."/>
            <person name="Herman A."/>
            <person name="Abrahante J.E."/>
            <person name="Garbe J."/>
        </authorList>
    </citation>
    <scope>NUCLEOTIDE SEQUENCE</scope>
    <source>
        <strain evidence="1">Duluth1</strain>
        <tissue evidence="1">Whole animal</tissue>
    </source>
</reference>
<evidence type="ECO:0000313" key="1">
    <source>
        <dbReference type="EMBL" id="KAH3707130.1"/>
    </source>
</evidence>